<dbReference type="CDD" id="cd00118">
    <property type="entry name" value="LysM"/>
    <property type="match status" value="4"/>
</dbReference>
<dbReference type="Pfam" id="PF01476">
    <property type="entry name" value="LysM"/>
    <property type="match status" value="4"/>
</dbReference>
<dbReference type="EMBL" id="JAUSUU010000010">
    <property type="protein sequence ID" value="MDQ0336637.1"/>
    <property type="molecule type" value="Genomic_DNA"/>
</dbReference>
<proteinExistence type="predicted"/>
<sequence length="641" mass="72157">MKKFLVVLALLLMVTGHVFAQNYKTHKVKEGEKIEGIAKEYKITVNDIYALNPDAKNGLRANMVLIIPKTEVQAELATVKEITGYKQHRVKRKQTLYGIANDYKVTADDIKKANVFLYSEPLKKGTKIRIPIFETKQILAEVSTAVDLTKPYVVLPKEGKWRVAYKFGITVEDLEALNPDIPEVLKVGDTLQVPNIPDTHEKVVENDYNYYEVQPKEGFYRLKVKLGLEKEELEALNPDLVGSDLKAGMVLRVPKKNYNEVSGMISEQTLAVSNLSKSQFNSGTKHIAVLMPFKLNQVRFDSIQGTINQVRKDGYLNFALEFQTGVIMALDSLKALGISVKVDVYDTENKTSTISELISQHNFENLDAVIGPLSQNTVEYTAERLSTYNVPVVSPITKNVTLTNNVFQSRPSEDLLKNKVVNYFKQRDSLVNTILIFDSKSESKNAALKSAFPLAKVVRSRKDKDGKEGYYIRMEDVSKYLKPGKNVVFIETEDSGFASNVVGNLNTLNSDKIEIVLATTDFNSAFENSEVSNHHLSNLHFHFASISKSFDDDMNNGFIKSYTDAYGVTPDKVAVRGFDITMDVVLRLATSTDLYSSATVAPLTEYIENKFEYKKTPFGGYYNDTVYLLQYEDLKIVEVKK</sequence>
<dbReference type="Proteomes" id="UP001231587">
    <property type="component" value="Unassembled WGS sequence"/>
</dbReference>
<feature type="signal peptide" evidence="1">
    <location>
        <begin position="1"/>
        <end position="20"/>
    </location>
</feature>
<organism evidence="3 5">
    <name type="scientific">Formosa algae</name>
    <dbReference type="NCBI Taxonomy" id="225843"/>
    <lineage>
        <taxon>Bacteria</taxon>
        <taxon>Pseudomonadati</taxon>
        <taxon>Bacteroidota</taxon>
        <taxon>Flavobacteriia</taxon>
        <taxon>Flavobacteriales</taxon>
        <taxon>Flavobacteriaceae</taxon>
        <taxon>Formosa</taxon>
    </lineage>
</organism>
<name>A0A9X1C9N1_9FLAO</name>
<feature type="chain" id="PRO_5040867943" evidence="1">
    <location>
        <begin position="21"/>
        <end position="641"/>
    </location>
</feature>
<evidence type="ECO:0000256" key="1">
    <source>
        <dbReference type="SAM" id="SignalP"/>
    </source>
</evidence>
<feature type="domain" description="LysM" evidence="2">
    <location>
        <begin position="24"/>
        <end position="67"/>
    </location>
</feature>
<reference evidence="3" key="1">
    <citation type="submission" date="2021-03" db="EMBL/GenBank/DDBJ databases">
        <title>Genomic Encyclopedia of Type Strains, Phase IV (KMG-IV): sequencing the most valuable type-strain genomes for metagenomic binning, comparative biology and taxonomic classification.</title>
        <authorList>
            <person name="Goeker M."/>
        </authorList>
    </citation>
    <scope>NUCLEOTIDE SEQUENCE</scope>
    <source>
        <strain evidence="3">DSM 15523</strain>
        <strain evidence="4 6">DSM 16476</strain>
    </source>
</reference>
<gene>
    <name evidence="3" type="ORF">J2Z56_003375</name>
    <name evidence="4" type="ORF">J2Z57_003091</name>
</gene>
<dbReference type="Gene3D" id="3.40.50.2300">
    <property type="match status" value="2"/>
</dbReference>
<dbReference type="Proteomes" id="UP001138672">
    <property type="component" value="Unassembled WGS sequence"/>
</dbReference>
<dbReference type="EMBL" id="JAGGJQ010000011">
    <property type="protein sequence ID" value="MBP1841441.1"/>
    <property type="molecule type" value="Genomic_DNA"/>
</dbReference>
<feature type="domain" description="LysM" evidence="2">
    <location>
        <begin position="86"/>
        <end position="130"/>
    </location>
</feature>
<dbReference type="Gene3D" id="3.10.350.10">
    <property type="entry name" value="LysM domain"/>
    <property type="match status" value="3"/>
</dbReference>
<evidence type="ECO:0000259" key="2">
    <source>
        <dbReference type="PROSITE" id="PS51782"/>
    </source>
</evidence>
<dbReference type="RefSeq" id="WP_057778496.1">
    <property type="nucleotide sequence ID" value="NZ_JAGGJQ010000011.1"/>
</dbReference>
<dbReference type="InterPro" id="IPR018392">
    <property type="entry name" value="LysM"/>
</dbReference>
<dbReference type="OrthoDB" id="2149800at2"/>
<dbReference type="SUPFAM" id="SSF53822">
    <property type="entry name" value="Periplasmic binding protein-like I"/>
    <property type="match status" value="1"/>
</dbReference>
<keyword evidence="1" id="KW-0732">Signal</keyword>
<evidence type="ECO:0000313" key="4">
    <source>
        <dbReference type="EMBL" id="MDQ0336637.1"/>
    </source>
</evidence>
<feature type="domain" description="LysM" evidence="2">
    <location>
        <begin position="150"/>
        <end position="193"/>
    </location>
</feature>
<dbReference type="InterPro" id="IPR036779">
    <property type="entry name" value="LysM_dom_sf"/>
</dbReference>
<dbReference type="PROSITE" id="PS51782">
    <property type="entry name" value="LYSM"/>
    <property type="match status" value="3"/>
</dbReference>
<evidence type="ECO:0000313" key="5">
    <source>
        <dbReference type="Proteomes" id="UP001138672"/>
    </source>
</evidence>
<keyword evidence="6" id="KW-1185">Reference proteome</keyword>
<dbReference type="SUPFAM" id="SSF54106">
    <property type="entry name" value="LysM domain"/>
    <property type="match status" value="3"/>
</dbReference>
<dbReference type="AlphaFoldDB" id="A0A9X1C9N1"/>
<evidence type="ECO:0000313" key="3">
    <source>
        <dbReference type="EMBL" id="MBP1841441.1"/>
    </source>
</evidence>
<accession>A0A9X1C9N1</accession>
<evidence type="ECO:0000313" key="6">
    <source>
        <dbReference type="Proteomes" id="UP001231587"/>
    </source>
</evidence>
<dbReference type="InterPro" id="IPR028082">
    <property type="entry name" value="Peripla_BP_I"/>
</dbReference>
<protein>
    <submittedName>
        <fullName evidence="3">LysM repeat protein</fullName>
    </submittedName>
</protein>
<dbReference type="SMART" id="SM00257">
    <property type="entry name" value="LysM"/>
    <property type="match status" value="4"/>
</dbReference>
<dbReference type="PANTHER" id="PTHR33734">
    <property type="entry name" value="LYSM DOMAIN-CONTAINING GPI-ANCHORED PROTEIN 2"/>
    <property type="match status" value="1"/>
</dbReference>
<dbReference type="PANTHER" id="PTHR33734:SF22">
    <property type="entry name" value="MEMBRANE-BOUND LYTIC MUREIN TRANSGLYCOSYLASE D"/>
    <property type="match status" value="1"/>
</dbReference>
<comment type="caution">
    <text evidence="3">The sequence shown here is derived from an EMBL/GenBank/DDBJ whole genome shotgun (WGS) entry which is preliminary data.</text>
</comment>